<feature type="compositionally biased region" description="Polar residues" evidence="7">
    <location>
        <begin position="281"/>
        <end position="293"/>
    </location>
</feature>
<feature type="compositionally biased region" description="Gly residues" evidence="7">
    <location>
        <begin position="621"/>
        <end position="632"/>
    </location>
</feature>
<dbReference type="SUPFAM" id="SSF56112">
    <property type="entry name" value="Protein kinase-like (PK-like)"/>
    <property type="match status" value="1"/>
</dbReference>
<feature type="region of interest" description="Disordered" evidence="7">
    <location>
        <begin position="1"/>
        <end position="25"/>
    </location>
</feature>
<keyword evidence="2" id="KW-0808">Transferase</keyword>
<dbReference type="Proteomes" id="UP000747110">
    <property type="component" value="Unassembled WGS sequence"/>
</dbReference>
<dbReference type="SMART" id="SM00220">
    <property type="entry name" value="S_TKc"/>
    <property type="match status" value="1"/>
</dbReference>
<feature type="compositionally biased region" description="Low complexity" evidence="7">
    <location>
        <begin position="1839"/>
        <end position="1850"/>
    </location>
</feature>
<dbReference type="InterPro" id="IPR017441">
    <property type="entry name" value="Protein_kinase_ATP_BS"/>
</dbReference>
<dbReference type="InterPro" id="IPR000048">
    <property type="entry name" value="IQ_motif_EF-hand-BS"/>
</dbReference>
<dbReference type="FunFam" id="1.10.510.10:FF:000624">
    <property type="entry name" value="Mitogen-activated protein kinase"/>
    <property type="match status" value="1"/>
</dbReference>
<dbReference type="GO" id="GO:0005524">
    <property type="term" value="F:ATP binding"/>
    <property type="evidence" value="ECO:0007669"/>
    <property type="project" value="UniProtKB-UniRule"/>
</dbReference>
<evidence type="ECO:0000256" key="5">
    <source>
        <dbReference type="ARBA" id="ARBA00022840"/>
    </source>
</evidence>
<keyword evidence="12" id="KW-1185">Reference proteome</keyword>
<reference evidence="10" key="1">
    <citation type="journal article" date="2021" name="Proc. Natl. Acad. Sci. U.S.A.">
        <title>Three genomes in the algal genus Volvox reveal the fate of a haploid sex-determining region after a transition to homothallism.</title>
        <authorList>
            <person name="Yamamoto K."/>
            <person name="Hamaji T."/>
            <person name="Kawai-Toyooka H."/>
            <person name="Matsuzaki R."/>
            <person name="Takahashi F."/>
            <person name="Nishimura Y."/>
            <person name="Kawachi M."/>
            <person name="Noguchi H."/>
            <person name="Minakuchi Y."/>
            <person name="Umen J.G."/>
            <person name="Toyoda A."/>
            <person name="Nozaki H."/>
        </authorList>
    </citation>
    <scope>NUCLEOTIDE SEQUENCE</scope>
    <source>
        <strain evidence="10">NIES-3785</strain>
        <strain evidence="9">NIES-3786</strain>
    </source>
</reference>
<dbReference type="EMBL" id="BNCQ01000006">
    <property type="protein sequence ID" value="GIL99110.1"/>
    <property type="molecule type" value="Genomic_DNA"/>
</dbReference>
<dbReference type="Gene3D" id="1.10.510.10">
    <property type="entry name" value="Transferase(Phosphotransferase) domain 1"/>
    <property type="match status" value="1"/>
</dbReference>
<evidence type="ECO:0000256" key="3">
    <source>
        <dbReference type="ARBA" id="ARBA00022741"/>
    </source>
</evidence>
<dbReference type="Gene3D" id="1.20.5.190">
    <property type="match status" value="1"/>
</dbReference>
<dbReference type="PROSITE" id="PS50011">
    <property type="entry name" value="PROTEIN_KINASE_DOM"/>
    <property type="match status" value="1"/>
</dbReference>
<feature type="region of interest" description="Disordered" evidence="7">
    <location>
        <begin position="1729"/>
        <end position="1858"/>
    </location>
</feature>
<protein>
    <recommendedName>
        <fullName evidence="8">Protein kinase domain-containing protein</fullName>
    </recommendedName>
</protein>
<dbReference type="InterPro" id="IPR011009">
    <property type="entry name" value="Kinase-like_dom_sf"/>
</dbReference>
<feature type="compositionally biased region" description="Polar residues" evidence="7">
    <location>
        <begin position="1735"/>
        <end position="1746"/>
    </location>
</feature>
<feature type="region of interest" description="Disordered" evidence="7">
    <location>
        <begin position="620"/>
        <end position="878"/>
    </location>
</feature>
<dbReference type="PROSITE" id="PS50096">
    <property type="entry name" value="IQ"/>
    <property type="match status" value="3"/>
</dbReference>
<evidence type="ECO:0000256" key="7">
    <source>
        <dbReference type="SAM" id="MobiDB-lite"/>
    </source>
</evidence>
<keyword evidence="4" id="KW-0418">Kinase</keyword>
<name>A0A8J4G483_9CHLO</name>
<dbReference type="EMBL" id="BNCP01000004">
    <property type="protein sequence ID" value="GIL72630.1"/>
    <property type="molecule type" value="Genomic_DNA"/>
</dbReference>
<feature type="compositionally biased region" description="Low complexity" evidence="7">
    <location>
        <begin position="1818"/>
        <end position="1831"/>
    </location>
</feature>
<evidence type="ECO:0000256" key="6">
    <source>
        <dbReference type="PROSITE-ProRule" id="PRU10141"/>
    </source>
</evidence>
<dbReference type="InterPro" id="IPR050117">
    <property type="entry name" value="MAPK"/>
</dbReference>
<dbReference type="CDD" id="cd07833">
    <property type="entry name" value="STKc_CDKL"/>
    <property type="match status" value="1"/>
</dbReference>
<feature type="region of interest" description="Disordered" evidence="7">
    <location>
        <begin position="252"/>
        <end position="293"/>
    </location>
</feature>
<accession>A0A8J4G483</accession>
<comment type="caution">
    <text evidence="10">The sequence shown here is derived from an EMBL/GenBank/DDBJ whole genome shotgun (WGS) entry which is preliminary data.</text>
</comment>
<dbReference type="SUPFAM" id="SSF52540">
    <property type="entry name" value="P-loop containing nucleoside triphosphate hydrolases"/>
    <property type="match status" value="1"/>
</dbReference>
<dbReference type="CDD" id="cd23767">
    <property type="entry name" value="IQCD"/>
    <property type="match status" value="1"/>
</dbReference>
<feature type="region of interest" description="Disordered" evidence="7">
    <location>
        <begin position="372"/>
        <end position="414"/>
    </location>
</feature>
<feature type="region of interest" description="Disordered" evidence="7">
    <location>
        <begin position="1228"/>
        <end position="1247"/>
    </location>
</feature>
<dbReference type="InterPro" id="IPR027417">
    <property type="entry name" value="P-loop_NTPase"/>
</dbReference>
<evidence type="ECO:0000313" key="10">
    <source>
        <dbReference type="EMBL" id="GIL99110.1"/>
    </source>
</evidence>
<dbReference type="PROSITE" id="PS00108">
    <property type="entry name" value="PROTEIN_KINASE_ST"/>
    <property type="match status" value="1"/>
</dbReference>
<keyword evidence="3 6" id="KW-0547">Nucleotide-binding</keyword>
<feature type="region of interest" description="Disordered" evidence="7">
    <location>
        <begin position="955"/>
        <end position="982"/>
    </location>
</feature>
<feature type="binding site" evidence="6">
    <location>
        <position position="1447"/>
    </location>
    <ligand>
        <name>ATP</name>
        <dbReference type="ChEBI" id="CHEBI:30616"/>
    </ligand>
</feature>
<feature type="region of interest" description="Disordered" evidence="7">
    <location>
        <begin position="1171"/>
        <end position="1193"/>
    </location>
</feature>
<organism evidence="10 11">
    <name type="scientific">Volvox reticuliferus</name>
    <dbReference type="NCBI Taxonomy" id="1737510"/>
    <lineage>
        <taxon>Eukaryota</taxon>
        <taxon>Viridiplantae</taxon>
        <taxon>Chlorophyta</taxon>
        <taxon>core chlorophytes</taxon>
        <taxon>Chlorophyceae</taxon>
        <taxon>CS clade</taxon>
        <taxon>Chlamydomonadales</taxon>
        <taxon>Volvocaceae</taxon>
        <taxon>Volvox</taxon>
    </lineage>
</organism>
<feature type="region of interest" description="Disordered" evidence="7">
    <location>
        <begin position="570"/>
        <end position="589"/>
    </location>
</feature>
<evidence type="ECO:0000313" key="11">
    <source>
        <dbReference type="Proteomes" id="UP000722791"/>
    </source>
</evidence>
<dbReference type="Pfam" id="PF00612">
    <property type="entry name" value="IQ"/>
    <property type="match status" value="3"/>
</dbReference>
<evidence type="ECO:0000313" key="12">
    <source>
        <dbReference type="Proteomes" id="UP000747110"/>
    </source>
</evidence>
<keyword evidence="1" id="KW-0723">Serine/threonine-protein kinase</keyword>
<feature type="compositionally biased region" description="Polar residues" evidence="7">
    <location>
        <begin position="704"/>
        <end position="720"/>
    </location>
</feature>
<dbReference type="OrthoDB" id="548217at2759"/>
<feature type="compositionally biased region" description="Polar residues" evidence="7">
    <location>
        <begin position="738"/>
        <end position="749"/>
    </location>
</feature>
<dbReference type="SMART" id="SM00015">
    <property type="entry name" value="IQ"/>
    <property type="match status" value="3"/>
</dbReference>
<sequence>MLRAAHYKADSVDGPGAGKSPPKHRSGGILDLALTAADKYALSLLPTALKGTGLASVDGPATDYRAAPQHSTNGIPPAFKMQRPAGLHNSAAPPQEAQLQPGVAGVATSWDASLKEILAALEPETRTLKPAKLRDYKYPNQNHGMPTNTVVHSPRRELDEALITLPGGTRRNKSSVPAYTNAYTKGLSRQSRRPEAQAPVHSGVAQSLDVPYDLVPSVKLAWVGPGSGTYSTTGFGGSPKKYTSQLVGRVSPHYAGTPSLQQSMSSPAGNQDPLHLPEIANGSNHSGAHQQGNKISSHLLPSFQSWSHAATPSTAGQSRRALPYVSTNTPSLAKPLTVQYHPVLKSPSLGAGAGVQYAQPAATPALAMGSRGTLQRPATDHGSSSQHAGGGVGSGEQTRLYPRTAYGGQPHRLPHTPPEVAAEVARLRHAQELNGVINGVRSDLMQASAPRLDAPVKSKFLQMYEDPNRPLAKLNPKQFLGDVAPTSQHYRRHRPPVASADKPQVSADGRPPSATPSSSTRSLMYERRLHPLSSDAQIGEDTIACDSDDTVASSSDGPDADTLLNVHLQPSELPDRGMPDDDGMQSEQPGMGLEAEAVSPIQSTPRSSLIEREDTVLSVGELGGLPDNGGSLGALAGDEAGSSEGARAADQPGGDDKAPLEVIGQEEASSDAAPLEAGSRRLSGPTLEGEPEQDPARKVPERTGSGQQPAGGSEPQQLHSTVIGGTAPATEQFPDGQASAQAQSLQDGTELQRDDQLPRSNSVPHVVGDCKEVSSVAPESTPGVDQLDAAQCAAAAEPTGTARQDNERNKLQSENVVRPVRTSGAEDAAAPAEEAADQDSSSRETVALDCADSARRQAAAHRTEGDLSDAAPHATDQPATSFEGAAVGIKESVSAEAPDTANTPPAWQMSVAPGLTEMNASGAASCAPATSVVDFAHAAAAPPGTVQGARFADADPARFGEPLPTKADSTSTPASDATPSYNLPPGVTPEMARASAICIQSHARGYHARRRIAAMRKEREASLAAQAEAPSSPFLPLHKQSAYELPTGVTPEMARTAVVRIQSHARGYFARRHAAELRRGREAGEAALVTAVTAIAARKLEGYELKAGITVEMAEAAAIRVQAHMRGHLARRRVKHMRDEISPAAEPAGAFAPGLTSVTVEVADGERAACSIAGDGQGQPGQRTPEEDATRELGETVSSCLVAEETGPPPAPSVPVEFTIDALKAALADEEEEEEQQQVDADAASLRPEDGAAQEPSLLDMADPAVIAAAAAAAAAAKGAIRLLDDGEYGLDGLTDTIAGADQAEEASMARLAANSARTSAMFQGAGAEMRFSDDEASALELMDNLDGLLQGDDEAAAAAAAVAAATAPADGELVSISADGVSEPQALGVNSSGGPAPNPMDLTEPGGVRVLAGKYEVQHVVGEGAYGMVMKCKVRGTEPVQWVAIKEFKIDDNDPDAEDVKRTSLREVAVLEALQHPHVVGFVDKFMVGDRLFIVMEFLPCNLLELLEAQPGGMDRDAVRLIMFQLCSAIAFIHSKGMVYRDIKPENLLVDEHGTVKLCDFGFARYLPSGPSSHLTDYVATRWYRAPELLLGPPYRDALGKHVQYMYGPPVDMWAVGCLMGELLDGEPLFAGDSDLDQLYRVQQILGPMAPSHQYMFYANPHNTGIVFNIKQPMTLAARYRGKVSEVELNFMSGLLEMDPDKRLSGEQCLQHPYLVDLAAAANALPAPSLTASDTPTGTNLSTEDGGSACVTARDGKTPSLSAAGGTGDEPSNSGEAASDMRGLFGSTSLVARSSESREGLGSRGLEKAGSLTRAAGSLTRGGRSLSRGSVSPVMTHPVSVSPVPGSVPQRGASKLHASDNGQVVIVEGVEEDEAEGRGAVRGMAAVKSVSALAEVAGAVSEIEPVEEL</sequence>
<feature type="compositionally biased region" description="Low complexity" evidence="7">
    <location>
        <begin position="510"/>
        <end position="522"/>
    </location>
</feature>
<evidence type="ECO:0000313" key="9">
    <source>
        <dbReference type="EMBL" id="GIL72630.1"/>
    </source>
</evidence>
<gene>
    <name evidence="9" type="ORF">Vretifemale_2968</name>
    <name evidence="10" type="ORF">Vretimale_4376</name>
</gene>
<evidence type="ECO:0000256" key="1">
    <source>
        <dbReference type="ARBA" id="ARBA00022527"/>
    </source>
</evidence>
<dbReference type="PANTHER" id="PTHR24055">
    <property type="entry name" value="MITOGEN-ACTIVATED PROTEIN KINASE"/>
    <property type="match status" value="1"/>
</dbReference>
<dbReference type="InterPro" id="IPR000719">
    <property type="entry name" value="Prot_kinase_dom"/>
</dbReference>
<feature type="domain" description="Protein kinase" evidence="8">
    <location>
        <begin position="1416"/>
        <end position="1716"/>
    </location>
</feature>
<feature type="compositionally biased region" description="Basic and acidic residues" evidence="7">
    <location>
        <begin position="1184"/>
        <end position="1193"/>
    </location>
</feature>
<feature type="compositionally biased region" description="Basic and acidic residues" evidence="7">
    <location>
        <begin position="1796"/>
        <end position="1808"/>
    </location>
</feature>
<feature type="compositionally biased region" description="Polar residues" evidence="7">
    <location>
        <begin position="258"/>
        <end position="269"/>
    </location>
</feature>
<feature type="region of interest" description="Disordered" evidence="7">
    <location>
        <begin position="486"/>
        <end position="523"/>
    </location>
</feature>
<evidence type="ECO:0000256" key="2">
    <source>
        <dbReference type="ARBA" id="ARBA00022679"/>
    </source>
</evidence>
<dbReference type="Gene3D" id="3.30.200.20">
    <property type="entry name" value="Phosphorylase Kinase, domain 1"/>
    <property type="match status" value="1"/>
</dbReference>
<feature type="compositionally biased region" description="Low complexity" evidence="7">
    <location>
        <begin position="964"/>
        <end position="980"/>
    </location>
</feature>
<dbReference type="Proteomes" id="UP000722791">
    <property type="component" value="Unassembled WGS sequence"/>
</dbReference>
<keyword evidence="5 6" id="KW-0067">ATP-binding</keyword>
<evidence type="ECO:0000259" key="8">
    <source>
        <dbReference type="PROSITE" id="PS50011"/>
    </source>
</evidence>
<dbReference type="GO" id="GO:0004674">
    <property type="term" value="F:protein serine/threonine kinase activity"/>
    <property type="evidence" value="ECO:0007669"/>
    <property type="project" value="UniProtKB-KW"/>
</dbReference>
<evidence type="ECO:0000256" key="4">
    <source>
        <dbReference type="ARBA" id="ARBA00022777"/>
    </source>
</evidence>
<feature type="compositionally biased region" description="Acidic residues" evidence="7">
    <location>
        <begin position="1228"/>
        <end position="1237"/>
    </location>
</feature>
<dbReference type="PROSITE" id="PS00107">
    <property type="entry name" value="PROTEIN_KINASE_ATP"/>
    <property type="match status" value="1"/>
</dbReference>
<dbReference type="Pfam" id="PF00069">
    <property type="entry name" value="Pkinase"/>
    <property type="match status" value="1"/>
</dbReference>
<proteinExistence type="predicted"/>
<dbReference type="InterPro" id="IPR008271">
    <property type="entry name" value="Ser/Thr_kinase_AS"/>
</dbReference>